<dbReference type="GO" id="GO:0005524">
    <property type="term" value="F:ATP binding"/>
    <property type="evidence" value="ECO:0007669"/>
    <property type="project" value="UniProtKB-UniRule"/>
</dbReference>
<accession>A0A367JPQ9</accession>
<keyword evidence="5" id="KW-0597">Phosphoprotein</keyword>
<dbReference type="SUPFAM" id="SSF47473">
    <property type="entry name" value="EF-hand"/>
    <property type="match status" value="1"/>
</dbReference>
<protein>
    <recommendedName>
        <fullName evidence="2">non-specific serine/threonine protein kinase</fullName>
        <ecNumber evidence="2">2.7.11.1</ecNumber>
    </recommendedName>
</protein>
<dbReference type="PROSITE" id="PS00018">
    <property type="entry name" value="EF_HAND_1"/>
    <property type="match status" value="1"/>
</dbReference>
<dbReference type="FunFam" id="1.10.510.10:FF:000320">
    <property type="entry name" value="Serine/threonine protein kinase"/>
    <property type="match status" value="1"/>
</dbReference>
<evidence type="ECO:0000259" key="17">
    <source>
        <dbReference type="PROSITE" id="PS50222"/>
    </source>
</evidence>
<dbReference type="SMART" id="SM00220">
    <property type="entry name" value="S_TKc"/>
    <property type="match status" value="1"/>
</dbReference>
<evidence type="ECO:0000256" key="8">
    <source>
        <dbReference type="ARBA" id="ARBA00022741"/>
    </source>
</evidence>
<reference evidence="18 19" key="1">
    <citation type="journal article" date="2018" name="G3 (Bethesda)">
        <title>Phylogenetic and Phylogenomic Definition of Rhizopus Species.</title>
        <authorList>
            <person name="Gryganskyi A.P."/>
            <person name="Golan J."/>
            <person name="Dolatabadi S."/>
            <person name="Mondo S."/>
            <person name="Robb S."/>
            <person name="Idnurm A."/>
            <person name="Muszewska A."/>
            <person name="Steczkiewicz K."/>
            <person name="Masonjones S."/>
            <person name="Liao H.L."/>
            <person name="Gajdeczka M.T."/>
            <person name="Anike F."/>
            <person name="Vuek A."/>
            <person name="Anishchenko I.M."/>
            <person name="Voigt K."/>
            <person name="de Hoog G.S."/>
            <person name="Smith M.E."/>
            <person name="Heitman J."/>
            <person name="Vilgalys R."/>
            <person name="Stajich J.E."/>
        </authorList>
    </citation>
    <scope>NUCLEOTIDE SEQUENCE [LARGE SCALE GENOMIC DNA]</scope>
    <source>
        <strain evidence="18 19">CBS 357.93</strain>
    </source>
</reference>
<dbReference type="STRING" id="86630.A0A367JPQ9"/>
<keyword evidence="7" id="KW-0479">Metal-binding</keyword>
<comment type="subcellular location">
    <subcellularLocation>
        <location evidence="1">Cytoplasm</location>
    </subcellularLocation>
</comment>
<dbReference type="GO" id="GO:0019888">
    <property type="term" value="F:protein phosphatase regulator activity"/>
    <property type="evidence" value="ECO:0007669"/>
    <property type="project" value="TreeGrafter"/>
</dbReference>
<keyword evidence="10" id="KW-0106">Calcium</keyword>
<evidence type="ECO:0000256" key="10">
    <source>
        <dbReference type="ARBA" id="ARBA00022837"/>
    </source>
</evidence>
<evidence type="ECO:0000256" key="2">
    <source>
        <dbReference type="ARBA" id="ARBA00012513"/>
    </source>
</evidence>
<dbReference type="Gene3D" id="1.10.510.10">
    <property type="entry name" value="Transferase(Phosphotransferase) domain 1"/>
    <property type="match status" value="1"/>
</dbReference>
<dbReference type="PANTHER" id="PTHR14095">
    <property type="entry name" value="PHOSPHATASE 2A REGULATORY SUBUNIT-RELATED"/>
    <property type="match status" value="1"/>
</dbReference>
<evidence type="ECO:0000256" key="9">
    <source>
        <dbReference type="ARBA" id="ARBA00022777"/>
    </source>
</evidence>
<organism evidence="18 19">
    <name type="scientific">Rhizopus azygosporus</name>
    <name type="common">Rhizopus microsporus var. azygosporus</name>
    <dbReference type="NCBI Taxonomy" id="86630"/>
    <lineage>
        <taxon>Eukaryota</taxon>
        <taxon>Fungi</taxon>
        <taxon>Fungi incertae sedis</taxon>
        <taxon>Mucoromycota</taxon>
        <taxon>Mucoromycotina</taxon>
        <taxon>Mucoromycetes</taxon>
        <taxon>Mucorales</taxon>
        <taxon>Mucorineae</taxon>
        <taxon>Rhizopodaceae</taxon>
        <taxon>Rhizopus</taxon>
    </lineage>
</organism>
<comment type="catalytic activity">
    <reaction evidence="12">
        <text>L-threonyl-[protein] + ATP = O-phospho-L-threonyl-[protein] + ADP + H(+)</text>
        <dbReference type="Rhea" id="RHEA:46608"/>
        <dbReference type="Rhea" id="RHEA-COMP:11060"/>
        <dbReference type="Rhea" id="RHEA-COMP:11605"/>
        <dbReference type="ChEBI" id="CHEBI:15378"/>
        <dbReference type="ChEBI" id="CHEBI:30013"/>
        <dbReference type="ChEBI" id="CHEBI:30616"/>
        <dbReference type="ChEBI" id="CHEBI:61977"/>
        <dbReference type="ChEBI" id="CHEBI:456216"/>
        <dbReference type="EC" id="2.7.11.1"/>
    </reaction>
</comment>
<dbReference type="GO" id="GO:0005509">
    <property type="term" value="F:calcium ion binding"/>
    <property type="evidence" value="ECO:0007669"/>
    <property type="project" value="InterPro"/>
</dbReference>
<dbReference type="SUPFAM" id="SSF56112">
    <property type="entry name" value="Protein kinase-like (PK-like)"/>
    <property type="match status" value="1"/>
</dbReference>
<proteinExistence type="predicted"/>
<gene>
    <name evidence="18" type="ORF">CU097_010191</name>
</gene>
<name>A0A367JPQ9_RHIAZ</name>
<evidence type="ECO:0000313" key="19">
    <source>
        <dbReference type="Proteomes" id="UP000252139"/>
    </source>
</evidence>
<dbReference type="EMBL" id="PJQL01000936">
    <property type="protein sequence ID" value="RCH91681.1"/>
    <property type="molecule type" value="Genomic_DNA"/>
</dbReference>
<dbReference type="Gene3D" id="1.10.238.220">
    <property type="match status" value="1"/>
</dbReference>
<dbReference type="PROSITE" id="PS00107">
    <property type="entry name" value="PROTEIN_KINASE_ATP"/>
    <property type="match status" value="1"/>
</dbReference>
<dbReference type="InterPro" id="IPR018247">
    <property type="entry name" value="EF_Hand_1_Ca_BS"/>
</dbReference>
<dbReference type="Pfam" id="PF00069">
    <property type="entry name" value="Pkinase"/>
    <property type="match status" value="1"/>
</dbReference>
<keyword evidence="4" id="KW-0723">Serine/threonine-protein kinase</keyword>
<feature type="compositionally biased region" description="Polar residues" evidence="15">
    <location>
        <begin position="1074"/>
        <end position="1090"/>
    </location>
</feature>
<dbReference type="InterPro" id="IPR011009">
    <property type="entry name" value="Kinase-like_dom_sf"/>
</dbReference>
<feature type="region of interest" description="Disordered" evidence="15">
    <location>
        <begin position="1058"/>
        <end position="1118"/>
    </location>
</feature>
<evidence type="ECO:0000256" key="11">
    <source>
        <dbReference type="ARBA" id="ARBA00022840"/>
    </source>
</evidence>
<dbReference type="InterPro" id="IPR002048">
    <property type="entry name" value="EF_hand_dom"/>
</dbReference>
<feature type="binding site" evidence="14">
    <location>
        <position position="479"/>
    </location>
    <ligand>
        <name>ATP</name>
        <dbReference type="ChEBI" id="CHEBI:30616"/>
    </ligand>
</feature>
<dbReference type="EC" id="2.7.11.1" evidence="2"/>
<evidence type="ECO:0000256" key="7">
    <source>
        <dbReference type="ARBA" id="ARBA00022723"/>
    </source>
</evidence>
<dbReference type="InterPro" id="IPR000719">
    <property type="entry name" value="Prot_kinase_dom"/>
</dbReference>
<keyword evidence="3" id="KW-0963">Cytoplasm</keyword>
<keyword evidence="8 14" id="KW-0547">Nucleotide-binding</keyword>
<evidence type="ECO:0000256" key="6">
    <source>
        <dbReference type="ARBA" id="ARBA00022679"/>
    </source>
</evidence>
<dbReference type="PROSITE" id="PS00108">
    <property type="entry name" value="PROTEIN_KINASE_ST"/>
    <property type="match status" value="1"/>
</dbReference>
<evidence type="ECO:0000313" key="18">
    <source>
        <dbReference type="EMBL" id="RCH91681.1"/>
    </source>
</evidence>
<evidence type="ECO:0000259" key="16">
    <source>
        <dbReference type="PROSITE" id="PS50011"/>
    </source>
</evidence>
<comment type="catalytic activity">
    <reaction evidence="13">
        <text>L-seryl-[protein] + ATP = O-phospho-L-seryl-[protein] + ADP + H(+)</text>
        <dbReference type="Rhea" id="RHEA:17989"/>
        <dbReference type="Rhea" id="RHEA-COMP:9863"/>
        <dbReference type="Rhea" id="RHEA-COMP:11604"/>
        <dbReference type="ChEBI" id="CHEBI:15378"/>
        <dbReference type="ChEBI" id="CHEBI:29999"/>
        <dbReference type="ChEBI" id="CHEBI:30616"/>
        <dbReference type="ChEBI" id="CHEBI:83421"/>
        <dbReference type="ChEBI" id="CHEBI:456216"/>
        <dbReference type="EC" id="2.7.11.1"/>
    </reaction>
</comment>
<sequence length="1118" mass="130076">MDLFEKEKHFTVNARIQTPESFSSCSSLSSSLSDIKDDIDHLNQQLSSLDLQHSRHLPQTQAIIATEDNWMISLANPAASRLFQRQLTQHHILDVIDPSHRSLLLDKIVKAREEDNNILVCGDPVPIVKANQCKSSAILWLKERKKGGSSTFIWIFEEVSQSTVKMMIHKQHNTIHYVEVGIVDLFDQPASQLMNQSIYTILPQFDPSHTLFTGYSQSGARFPVIVYNEDKNDYLLLRITSLPTLAGLITVGQDGYVNECEDSMFTKYLFGYPNIKGMHVSALIPQFSTLISCLEKDELLQHGCILNSTICRDVLSTRKESIHVAVNRKPSTTPAGRPLPILVAIHRDGTYLEIDLQLQLTHNMYSLWITFDRQATLSRYGHTFQYTNTTTAPSATQGNNRSKSVNIPTTSIKQENTHQLHTSTINHPWTKPVGEYSAQTLKTNIHDYEIMGELGQGTYGIVKLAYLKKDPEKKKVVIKYVYKSRVLVDCWTRDKKLGLVPAEIHVLHTLRKIPHANCSDMLDYFEDDDHYYVVMDLFGAGMDLFDYIELRKDGISESEIRVIFRQIIEAVSHLHDNHIIHRDIKDENVILDLKGGVRLIDFGSATYMKEGKRYDTFVGTLDYAAPEVLKGQTYTGPPQDIWACGTLLYTLIYRENPFYNIEEIMERELRIPFILSQESLDLIKKMLERDVEKRLTVHQVLAHPWLQLNEWRQFYDMDTTRLFFNIIKKKSCLWICPEDFLPILEDIVMNHQGLNFLVDNTMFQERYIETVICKIYYDAKCYTGRMNFAQFRQSQFTETIQSLNAETDLNHVHNCFSYKDFYVLYCKFWTLDQDHDLLIYENDLLNYNGGILSEKLVHQIMQRGRIPAFSRRQSKSGTLTYLDYIWFLISEVDKSTPVAIEYWFRCLDEDGDGIITCYDLEQHWKDQEKRLRHMVEIYRYHFEEFIKFEDIMRQINDLVQPQVPGQFRLLDLKKNGLIAEKFFDTFINFDKFQIHDAYQTLYRANPHLTGRKNVIQALSESVIIEPFTLGSWYEYADQEYQYLVLNEQEDDWSIQLPEKEEKDTECDEEEAGSDSDNSTPSTPKLEPSSSQTDKETTQGKEEEEEEEQEKNWIWNSVL</sequence>
<dbReference type="InterPro" id="IPR041534">
    <property type="entry name" value="EF-hand_13"/>
</dbReference>
<keyword evidence="11 14" id="KW-0067">ATP-binding</keyword>
<evidence type="ECO:0000256" key="5">
    <source>
        <dbReference type="ARBA" id="ARBA00022553"/>
    </source>
</evidence>
<dbReference type="FunFam" id="3.30.200.20:FF:000314">
    <property type="entry name" value="Serine/threonine protein kinase"/>
    <property type="match status" value="1"/>
</dbReference>
<keyword evidence="9" id="KW-0418">Kinase</keyword>
<dbReference type="InterPro" id="IPR017441">
    <property type="entry name" value="Protein_kinase_ATP_BS"/>
</dbReference>
<evidence type="ECO:0000256" key="12">
    <source>
        <dbReference type="ARBA" id="ARBA00047899"/>
    </source>
</evidence>
<evidence type="ECO:0000256" key="13">
    <source>
        <dbReference type="ARBA" id="ARBA00048679"/>
    </source>
</evidence>
<feature type="domain" description="EF-hand" evidence="17">
    <location>
        <begin position="895"/>
        <end position="930"/>
    </location>
</feature>
<dbReference type="OrthoDB" id="10252171at2759"/>
<dbReference type="GO" id="GO:0005737">
    <property type="term" value="C:cytoplasm"/>
    <property type="evidence" value="ECO:0007669"/>
    <property type="project" value="UniProtKB-SubCell"/>
</dbReference>
<dbReference type="Pfam" id="PF17958">
    <property type="entry name" value="EF-hand_13"/>
    <property type="match status" value="1"/>
</dbReference>
<dbReference type="PROSITE" id="PS50222">
    <property type="entry name" value="EF_HAND_2"/>
    <property type="match status" value="1"/>
</dbReference>
<dbReference type="PANTHER" id="PTHR14095:SF0">
    <property type="entry name" value="MIP22305P"/>
    <property type="match status" value="1"/>
</dbReference>
<evidence type="ECO:0000256" key="15">
    <source>
        <dbReference type="SAM" id="MobiDB-lite"/>
    </source>
</evidence>
<dbReference type="Gene3D" id="3.30.200.20">
    <property type="entry name" value="Phosphorylase Kinase, domain 1"/>
    <property type="match status" value="1"/>
</dbReference>
<dbReference type="AlphaFoldDB" id="A0A367JPQ9"/>
<dbReference type="InterPro" id="IPR008271">
    <property type="entry name" value="Ser/Thr_kinase_AS"/>
</dbReference>
<evidence type="ECO:0000256" key="1">
    <source>
        <dbReference type="ARBA" id="ARBA00004496"/>
    </source>
</evidence>
<feature type="compositionally biased region" description="Acidic residues" evidence="15">
    <location>
        <begin position="1063"/>
        <end position="1073"/>
    </location>
</feature>
<dbReference type="Gene3D" id="1.10.238.10">
    <property type="entry name" value="EF-hand"/>
    <property type="match status" value="1"/>
</dbReference>
<comment type="caution">
    <text evidence="18">The sequence shown here is derived from an EMBL/GenBank/DDBJ whole genome shotgun (WGS) entry which is preliminary data.</text>
</comment>
<feature type="domain" description="Protein kinase" evidence="16">
    <location>
        <begin position="448"/>
        <end position="706"/>
    </location>
</feature>
<keyword evidence="6" id="KW-0808">Transferase</keyword>
<dbReference type="PROSITE" id="PS50011">
    <property type="entry name" value="PROTEIN_KINASE_DOM"/>
    <property type="match status" value="1"/>
</dbReference>
<evidence type="ECO:0000256" key="4">
    <source>
        <dbReference type="ARBA" id="ARBA00022527"/>
    </source>
</evidence>
<dbReference type="InterPro" id="IPR011992">
    <property type="entry name" value="EF-hand-dom_pair"/>
</dbReference>
<dbReference type="Proteomes" id="UP000252139">
    <property type="component" value="Unassembled WGS sequence"/>
</dbReference>
<dbReference type="GO" id="GO:0000159">
    <property type="term" value="C:protein phosphatase type 2A complex"/>
    <property type="evidence" value="ECO:0007669"/>
    <property type="project" value="TreeGrafter"/>
</dbReference>
<dbReference type="GO" id="GO:0004674">
    <property type="term" value="F:protein serine/threonine kinase activity"/>
    <property type="evidence" value="ECO:0007669"/>
    <property type="project" value="UniProtKB-KW"/>
</dbReference>
<evidence type="ECO:0000256" key="3">
    <source>
        <dbReference type="ARBA" id="ARBA00022490"/>
    </source>
</evidence>
<keyword evidence="19" id="KW-1185">Reference proteome</keyword>
<evidence type="ECO:0000256" key="14">
    <source>
        <dbReference type="PROSITE-ProRule" id="PRU10141"/>
    </source>
</evidence>